<evidence type="ECO:0000256" key="2">
    <source>
        <dbReference type="ARBA" id="ARBA00004922"/>
    </source>
</evidence>
<comment type="pathway">
    <text evidence="2">Protein modification; protein glycosylation.</text>
</comment>
<organism evidence="20 21">
    <name type="scientific">Lachancea lanzarotensis</name>
    <dbReference type="NCBI Taxonomy" id="1245769"/>
    <lineage>
        <taxon>Eukaryota</taxon>
        <taxon>Fungi</taxon>
        <taxon>Dikarya</taxon>
        <taxon>Ascomycota</taxon>
        <taxon>Saccharomycotina</taxon>
        <taxon>Saccharomycetes</taxon>
        <taxon>Saccharomycetales</taxon>
        <taxon>Saccharomycetaceae</taxon>
        <taxon>Lachancea</taxon>
    </lineage>
</organism>
<name>A0A0C7N842_9SACH</name>
<evidence type="ECO:0000256" key="3">
    <source>
        <dbReference type="ARBA" id="ARBA00012611"/>
    </source>
</evidence>
<evidence type="ECO:0000259" key="19">
    <source>
        <dbReference type="Pfam" id="PF00534"/>
    </source>
</evidence>
<keyword evidence="7 18" id="KW-0812">Transmembrane</keyword>
<dbReference type="InterPro" id="IPR001296">
    <property type="entry name" value="Glyco_trans_1"/>
</dbReference>
<keyword evidence="9" id="KW-0735">Signal-anchor</keyword>
<dbReference type="GO" id="GO:0006488">
    <property type="term" value="P:dolichol-linked oligosaccharide biosynthetic process"/>
    <property type="evidence" value="ECO:0007669"/>
    <property type="project" value="EnsemblFungi"/>
</dbReference>
<evidence type="ECO:0000256" key="10">
    <source>
        <dbReference type="ARBA" id="ARBA00022989"/>
    </source>
</evidence>
<evidence type="ECO:0000256" key="6">
    <source>
        <dbReference type="ARBA" id="ARBA00022679"/>
    </source>
</evidence>
<keyword evidence="5" id="KW-0328">Glycosyltransferase</keyword>
<evidence type="ECO:0000256" key="9">
    <source>
        <dbReference type="ARBA" id="ARBA00022968"/>
    </source>
</evidence>
<protein>
    <recommendedName>
        <fullName evidence="4">Chitobiosyldiphosphodolichol beta-mannosyltransferase</fullName>
        <ecNumber evidence="3">2.4.1.142</ecNumber>
    </recommendedName>
    <alternativeName>
        <fullName evidence="13">Asparagine-linked glycosylation protein 1</fullName>
    </alternativeName>
    <alternativeName>
        <fullName evidence="15">Beta-1,4-mannosyltransferase</fullName>
    </alternativeName>
    <alternativeName>
        <fullName evidence="16">GDP-Man:GlcNAc2-PP-dolichol mannosyltransferase</fullName>
    </alternativeName>
    <alternativeName>
        <fullName evidence="14">GDP-mannose-dolichol diphosphochitobiose mannosyltransferase</fullName>
    </alternativeName>
</protein>
<keyword evidence="10 18" id="KW-1133">Transmembrane helix</keyword>
<evidence type="ECO:0000256" key="1">
    <source>
        <dbReference type="ARBA" id="ARBA00004389"/>
    </source>
</evidence>
<dbReference type="OrthoDB" id="614844at2759"/>
<evidence type="ECO:0000256" key="7">
    <source>
        <dbReference type="ARBA" id="ARBA00022692"/>
    </source>
</evidence>
<keyword evidence="11 18" id="KW-0472">Membrane</keyword>
<dbReference type="STRING" id="1245769.A0A0C7N842"/>
<dbReference type="GO" id="GO:0098554">
    <property type="term" value="C:cytoplasmic side of endoplasmic reticulum membrane"/>
    <property type="evidence" value="ECO:0007669"/>
    <property type="project" value="EnsemblFungi"/>
</dbReference>
<comment type="subcellular location">
    <subcellularLocation>
        <location evidence="1">Endoplasmic reticulum membrane</location>
        <topology evidence="1">Single-pass membrane protein</topology>
    </subcellularLocation>
</comment>
<dbReference type="Proteomes" id="UP000054304">
    <property type="component" value="Unassembled WGS sequence"/>
</dbReference>
<sequence>MVLESVSPYVWWGLGLYISVPVLFYVVVPFLFYGDRATKKRIIICVLGDIGHSPRMCYHAQSFSNLGWQVELCGYVSDEKAPADIESNPNITIHGLTNYKAPEGQSFVKTAIWKVAIQMVSIVKVLWRLRGSDYFLLQNPPSIPILPIASIYCVLCRCKLIIDWHNLGFSILQLKLGSFWNPLVLVSFLIEYAFSKFATYHLTVTNAMKTYLSETFGLPSGRIEVLYDRPAAQFRPLKGNRTEALQQDFIRQYVPADFDVKQSDRILVTSTSFTPDEDLGILIGALKIYENSHKKFDQALPRILCFITGKGPLKQQIVEQVKAEKWDRVHIEFLWLSSDDYPKLLQLCDFGVSLHTSSSGLDLPMKILDMFGSGLPVIAYNYPVLNELVQHNVNGLKFLDRRELHEALIFVTKDKHVSEVLKTGALTESRNRWQSSWEKSMEKLSLIRR</sequence>
<evidence type="ECO:0000256" key="16">
    <source>
        <dbReference type="ARBA" id="ARBA00033088"/>
    </source>
</evidence>
<accession>A0A0C7N842</accession>
<keyword evidence="6" id="KW-0808">Transferase</keyword>
<dbReference type="Gene3D" id="3.40.50.2000">
    <property type="entry name" value="Glycogen Phosphorylase B"/>
    <property type="match status" value="1"/>
</dbReference>
<evidence type="ECO:0000256" key="5">
    <source>
        <dbReference type="ARBA" id="ARBA00022676"/>
    </source>
</evidence>
<evidence type="ECO:0000256" key="15">
    <source>
        <dbReference type="ARBA" id="ARBA00031566"/>
    </source>
</evidence>
<dbReference type="FunFam" id="3.40.50.2000:FF:000216">
    <property type="entry name" value="Chitobiosyldiphosphodolichol beta-mannosyltransferase"/>
    <property type="match status" value="1"/>
</dbReference>
<reference evidence="20 21" key="1">
    <citation type="submission" date="2014-12" db="EMBL/GenBank/DDBJ databases">
        <authorList>
            <person name="Neuveglise Cecile"/>
        </authorList>
    </citation>
    <scope>NUCLEOTIDE SEQUENCE [LARGE SCALE GENOMIC DNA]</scope>
    <source>
        <strain evidence="20 21">CBS 12615</strain>
    </source>
</reference>
<dbReference type="AlphaFoldDB" id="A0A0C7N842"/>
<dbReference type="PANTHER" id="PTHR13036:SF0">
    <property type="entry name" value="CHITOBIOSYLDIPHOSPHODOLICHOL BETA-MANNOSYLTRANSFERASE"/>
    <property type="match status" value="1"/>
</dbReference>
<dbReference type="HOGENOM" id="CLU_012079_1_1_1"/>
<dbReference type="PANTHER" id="PTHR13036">
    <property type="entry name" value="BETA1,4 MANNOSYLTRANSFERASE"/>
    <property type="match status" value="1"/>
</dbReference>
<evidence type="ECO:0000256" key="13">
    <source>
        <dbReference type="ARBA" id="ARBA00030745"/>
    </source>
</evidence>
<comment type="function">
    <text evidence="12">Participates in the formation of the lipid-linked precursor oligosaccharide for N-glycosylation. Involved in assembling the dolichol-pyrophosphate-GlcNAc(2)-Man(5) intermediate on the cytoplasmic surface of the ER.</text>
</comment>
<evidence type="ECO:0000256" key="18">
    <source>
        <dbReference type="SAM" id="Phobius"/>
    </source>
</evidence>
<evidence type="ECO:0000313" key="20">
    <source>
        <dbReference type="EMBL" id="CEP61530.1"/>
    </source>
</evidence>
<dbReference type="SUPFAM" id="SSF53756">
    <property type="entry name" value="UDP-Glycosyltransferase/glycogen phosphorylase"/>
    <property type="match status" value="1"/>
</dbReference>
<dbReference type="GeneID" id="34684955"/>
<evidence type="ECO:0000313" key="21">
    <source>
        <dbReference type="Proteomes" id="UP000054304"/>
    </source>
</evidence>
<evidence type="ECO:0000256" key="14">
    <source>
        <dbReference type="ARBA" id="ARBA00031434"/>
    </source>
</evidence>
<evidence type="ECO:0000256" key="17">
    <source>
        <dbReference type="ARBA" id="ARBA00045071"/>
    </source>
</evidence>
<dbReference type="Pfam" id="PF00534">
    <property type="entry name" value="Glycos_transf_1"/>
    <property type="match status" value="1"/>
</dbReference>
<proteinExistence type="predicted"/>
<dbReference type="InterPro" id="IPR026051">
    <property type="entry name" value="ALG1-like"/>
</dbReference>
<evidence type="ECO:0000256" key="8">
    <source>
        <dbReference type="ARBA" id="ARBA00022824"/>
    </source>
</evidence>
<keyword evidence="21" id="KW-1185">Reference proteome</keyword>
<dbReference type="UniPathway" id="UPA00378"/>
<dbReference type="GO" id="GO:0004578">
    <property type="term" value="F:chitobiosyldiphosphodolichol beta-mannosyltransferase activity"/>
    <property type="evidence" value="ECO:0007669"/>
    <property type="project" value="UniProtKB-EC"/>
</dbReference>
<evidence type="ECO:0000256" key="11">
    <source>
        <dbReference type="ARBA" id="ARBA00023136"/>
    </source>
</evidence>
<evidence type="ECO:0000256" key="12">
    <source>
        <dbReference type="ARBA" id="ARBA00024899"/>
    </source>
</evidence>
<feature type="transmembrane region" description="Helical" evidence="18">
    <location>
        <begin position="12"/>
        <end position="33"/>
    </location>
</feature>
<feature type="domain" description="Glycosyl transferase family 1" evidence="19">
    <location>
        <begin position="262"/>
        <end position="419"/>
    </location>
</feature>
<evidence type="ECO:0000256" key="4">
    <source>
        <dbReference type="ARBA" id="ARBA00015841"/>
    </source>
</evidence>
<dbReference type="RefSeq" id="XP_022627764.1">
    <property type="nucleotide sequence ID" value="XM_022773273.1"/>
</dbReference>
<comment type="catalytic activity">
    <reaction evidence="17">
        <text>an N,N'-diacetylchitobiosyl-diphospho-di-trans,poly-cis-dolichol + GDP-alpha-D-mannose = a beta-D-Man-(1-&gt;4)-beta-D-GlcNAc-(1-&gt;4)-alpha-D-GlcNAc-diphospho-di-trans,poly-cis-dolichol + GDP + H(+)</text>
        <dbReference type="Rhea" id="RHEA:13865"/>
        <dbReference type="Rhea" id="RHEA-COMP:19510"/>
        <dbReference type="Rhea" id="RHEA-COMP:19511"/>
        <dbReference type="ChEBI" id="CHEBI:15378"/>
        <dbReference type="ChEBI" id="CHEBI:57269"/>
        <dbReference type="ChEBI" id="CHEBI:57527"/>
        <dbReference type="ChEBI" id="CHEBI:58189"/>
        <dbReference type="ChEBI" id="CHEBI:58472"/>
        <dbReference type="EC" id="2.4.1.142"/>
    </reaction>
    <physiologicalReaction direction="left-to-right" evidence="17">
        <dbReference type="Rhea" id="RHEA:13866"/>
    </physiologicalReaction>
</comment>
<dbReference type="EMBL" id="LN736362">
    <property type="protein sequence ID" value="CEP61530.1"/>
    <property type="molecule type" value="Genomic_DNA"/>
</dbReference>
<dbReference type="EC" id="2.4.1.142" evidence="3"/>
<keyword evidence="8" id="KW-0256">Endoplasmic reticulum</keyword>
<gene>
    <name evidence="20" type="ORF">LALA0_S03e04918g</name>
</gene>